<dbReference type="InterPro" id="IPR016272">
    <property type="entry name" value="Lipase_LIPH"/>
</dbReference>
<reference evidence="20" key="2">
    <citation type="submission" date="2025-09" db="UniProtKB">
        <authorList>
            <consortium name="Ensembl"/>
        </authorList>
    </citation>
    <scope>IDENTIFICATION</scope>
</reference>
<evidence type="ECO:0000256" key="9">
    <source>
        <dbReference type="ARBA" id="ARBA00023098"/>
    </source>
</evidence>
<dbReference type="GeneTree" id="ENSGT00940000156285"/>
<dbReference type="AlphaFoldDB" id="A0A3Q3B726"/>
<keyword evidence="10" id="KW-0472">Membrane</keyword>
<feature type="domain" description="Lipase" evidence="19">
    <location>
        <begin position="38"/>
        <end position="327"/>
    </location>
</feature>
<feature type="binding site" evidence="16">
    <location>
        <position position="200"/>
    </location>
    <ligand>
        <name>Ca(2+)</name>
        <dbReference type="ChEBI" id="CHEBI:29108"/>
    </ligand>
</feature>
<dbReference type="SUPFAM" id="SSF53474">
    <property type="entry name" value="alpha/beta-Hydrolases"/>
    <property type="match status" value="1"/>
</dbReference>
<dbReference type="Proteomes" id="UP000264800">
    <property type="component" value="Unplaced"/>
</dbReference>
<dbReference type="GeneID" id="108236965"/>
<evidence type="ECO:0000256" key="7">
    <source>
        <dbReference type="ARBA" id="ARBA00022801"/>
    </source>
</evidence>
<evidence type="ECO:0000256" key="13">
    <source>
        <dbReference type="ARBA" id="ARBA00048637"/>
    </source>
</evidence>
<dbReference type="FunFam" id="3.40.50.1820:FF:000063">
    <property type="entry name" value="Lipase member H"/>
    <property type="match status" value="1"/>
</dbReference>
<dbReference type="GO" id="GO:0008201">
    <property type="term" value="F:heparin binding"/>
    <property type="evidence" value="ECO:0007669"/>
    <property type="project" value="UniProtKB-ARBA"/>
</dbReference>
<feature type="active site" description="Nucleophile" evidence="15">
    <location>
        <position position="157"/>
    </location>
</feature>
<sequence length="450" mass="51118">MLLWQCLALFLLVTAHACKAHKCHKFTDLTPGHAFLGTRVRVKLLLYTRHDDTCGDLLSHNDLTQHPQFNMSKPTTFIVHGYRPSGSPPIWLNITKKILDREDLNVIMVDWNYGATNLDYFKVVKYTYRVADNITAFIKMMQNHGASLSSIHMIGVSLGAHISGFVGAKLNGELGRITGLDAAGPGFNGKGLEDRLDPTDAQFVDVLHTDIDFLGYREPLGHIDFYANGGTDQPGCPKTILSGTSYFKCDHQRSVRLFLDTVTGKCSTRAFPCSSYKDFLAGKCLNCDHFGDAGCPSFGYDVIQWKEALLKQRQLKYYFSTNAKSPFCRTSYKVDVMIWNKSERWGYITIKLYGDDDKEAVATIDHKASQFSKYTETELLAQFDRDVQQVKKVSMLFSTGKVLQPKRTLRILRVRLTHLEHKKPLCRYDVLLKENEDVTFRPYPCEESQF</sequence>
<feature type="active site" description="Charge relay system" evidence="15">
    <location>
        <position position="181"/>
    </location>
</feature>
<evidence type="ECO:0000256" key="11">
    <source>
        <dbReference type="ARBA" id="ARBA00023157"/>
    </source>
</evidence>
<keyword evidence="8" id="KW-0442">Lipid degradation</keyword>
<dbReference type="GO" id="GO:0016042">
    <property type="term" value="P:lipid catabolic process"/>
    <property type="evidence" value="ECO:0007669"/>
    <property type="project" value="UniProtKB-KW"/>
</dbReference>
<evidence type="ECO:0000313" key="21">
    <source>
        <dbReference type="Proteomes" id="UP000264800"/>
    </source>
</evidence>
<proteinExistence type="inferred from homology"/>
<dbReference type="Ensembl" id="ENSKMAT00000025111.1">
    <property type="protein sequence ID" value="ENSKMAP00000024801.1"/>
    <property type="gene ID" value="ENSKMAG00000018389.1"/>
</dbReference>
<comment type="function">
    <text evidence="14">Hydrolyzes specifically phosphatidic acid (PA) to produce 2-acyl lysophosphatidic acid (LPA; a potent bioactive lipid mediator) and fatty acid. Does not hydrolyze other phospholipids, like phosphatidylserine (PS), phosphatidylcholine (PC) and phosphatidylethanolamine (PE) or triacylglycerol (TG).</text>
</comment>
<feature type="active site" description="Charge relay system" evidence="15">
    <location>
        <position position="251"/>
    </location>
</feature>
<dbReference type="Pfam" id="PF00151">
    <property type="entry name" value="Lipase"/>
    <property type="match status" value="1"/>
</dbReference>
<dbReference type="InterPro" id="IPR033906">
    <property type="entry name" value="Lipase_N"/>
</dbReference>
<dbReference type="GO" id="GO:0005615">
    <property type="term" value="C:extracellular space"/>
    <property type="evidence" value="ECO:0007669"/>
    <property type="project" value="TreeGrafter"/>
</dbReference>
<evidence type="ECO:0000256" key="4">
    <source>
        <dbReference type="ARBA" id="ARBA00022475"/>
    </source>
</evidence>
<dbReference type="GO" id="GO:0004620">
    <property type="term" value="F:phospholipase activity"/>
    <property type="evidence" value="ECO:0007669"/>
    <property type="project" value="UniProtKB-ARBA"/>
</dbReference>
<reference evidence="20" key="1">
    <citation type="submission" date="2025-08" db="UniProtKB">
        <authorList>
            <consortium name="Ensembl"/>
        </authorList>
    </citation>
    <scope>IDENTIFICATION</scope>
</reference>
<dbReference type="PRINTS" id="PR00821">
    <property type="entry name" value="TAGLIPASE"/>
</dbReference>
<name>A0A3Q3B726_KRYMA</name>
<dbReference type="GO" id="GO:0006654">
    <property type="term" value="P:phosphatidic acid biosynthetic process"/>
    <property type="evidence" value="ECO:0007669"/>
    <property type="project" value="UniProtKB-ARBA"/>
</dbReference>
<dbReference type="PANTHER" id="PTHR11610">
    <property type="entry name" value="LIPASE"/>
    <property type="match status" value="1"/>
</dbReference>
<keyword evidence="4" id="KW-1003">Cell membrane</keyword>
<organism evidence="20 21">
    <name type="scientific">Kryptolebias marmoratus</name>
    <name type="common">Mangrove killifish</name>
    <name type="synonym">Rivulus marmoratus</name>
    <dbReference type="NCBI Taxonomy" id="37003"/>
    <lineage>
        <taxon>Eukaryota</taxon>
        <taxon>Metazoa</taxon>
        <taxon>Chordata</taxon>
        <taxon>Craniata</taxon>
        <taxon>Vertebrata</taxon>
        <taxon>Euteleostomi</taxon>
        <taxon>Actinopterygii</taxon>
        <taxon>Neopterygii</taxon>
        <taxon>Teleostei</taxon>
        <taxon>Neoteleostei</taxon>
        <taxon>Acanthomorphata</taxon>
        <taxon>Ovalentaria</taxon>
        <taxon>Atherinomorphae</taxon>
        <taxon>Cyprinodontiformes</taxon>
        <taxon>Rivulidae</taxon>
        <taxon>Kryptolebias</taxon>
    </lineage>
</organism>
<evidence type="ECO:0000256" key="8">
    <source>
        <dbReference type="ARBA" id="ARBA00022963"/>
    </source>
</evidence>
<evidence type="ECO:0000256" key="1">
    <source>
        <dbReference type="ARBA" id="ARBA00004202"/>
    </source>
</evidence>
<keyword evidence="5" id="KW-0964">Secreted</keyword>
<protein>
    <submittedName>
        <fullName evidence="20">Lipase H</fullName>
    </submittedName>
</protein>
<keyword evidence="7" id="KW-0378">Hydrolase</keyword>
<dbReference type="RefSeq" id="XP_017273559.1">
    <property type="nucleotide sequence ID" value="XM_017418070.1"/>
</dbReference>
<evidence type="ECO:0000256" key="6">
    <source>
        <dbReference type="ARBA" id="ARBA00022729"/>
    </source>
</evidence>
<dbReference type="InterPro" id="IPR000734">
    <property type="entry name" value="TAG_lipase"/>
</dbReference>
<dbReference type="InterPro" id="IPR029058">
    <property type="entry name" value="AB_hydrolase_fold"/>
</dbReference>
<feature type="binding site" evidence="16">
    <location>
        <position position="197"/>
    </location>
    <ligand>
        <name>Ca(2+)</name>
        <dbReference type="ChEBI" id="CHEBI:29108"/>
    </ligand>
</feature>
<dbReference type="STRING" id="37003.ENSKMAP00000024801"/>
<evidence type="ECO:0000256" key="10">
    <source>
        <dbReference type="ARBA" id="ARBA00023136"/>
    </source>
</evidence>
<feature type="chain" id="PRO_5018727576" evidence="18">
    <location>
        <begin position="21"/>
        <end position="450"/>
    </location>
</feature>
<comment type="similarity">
    <text evidence="3 17">Belongs to the AB hydrolase superfamily. Lipase family.</text>
</comment>
<evidence type="ECO:0000256" key="17">
    <source>
        <dbReference type="RuleBase" id="RU004262"/>
    </source>
</evidence>
<feature type="binding site" evidence="16">
    <location>
        <position position="195"/>
    </location>
    <ligand>
        <name>Ca(2+)</name>
        <dbReference type="ChEBI" id="CHEBI:29108"/>
    </ligand>
</feature>
<accession>A0A3Q3B726</accession>
<comment type="subcellular location">
    <subcellularLocation>
        <location evidence="1">Cell membrane</location>
        <topology evidence="1">Peripheral membrane protein</topology>
    </subcellularLocation>
    <subcellularLocation>
        <location evidence="2">Secreted</location>
    </subcellularLocation>
</comment>
<evidence type="ECO:0000256" key="16">
    <source>
        <dbReference type="PIRSR" id="PIRSR000865-2"/>
    </source>
</evidence>
<dbReference type="OMA" id="DALHTDM"/>
<comment type="catalytic activity">
    <reaction evidence="13">
        <text>1-hexadecanoyl-2-(9Z-octadecenoyl)-sn-glycero-3-phosphate + H2O = 2-(9Z-octadecenoyl)-sn-glycero-3-phosphate + hexadecanoate + H(+)</text>
        <dbReference type="Rhea" id="RHEA:40943"/>
        <dbReference type="ChEBI" id="CHEBI:7896"/>
        <dbReference type="ChEBI" id="CHEBI:15377"/>
        <dbReference type="ChEBI" id="CHEBI:15378"/>
        <dbReference type="ChEBI" id="CHEBI:64839"/>
        <dbReference type="ChEBI" id="CHEBI:77593"/>
    </reaction>
    <physiologicalReaction direction="left-to-right" evidence="13">
        <dbReference type="Rhea" id="RHEA:40944"/>
    </physiologicalReaction>
</comment>
<evidence type="ECO:0000256" key="18">
    <source>
        <dbReference type="SAM" id="SignalP"/>
    </source>
</evidence>
<dbReference type="GO" id="GO:0005886">
    <property type="term" value="C:plasma membrane"/>
    <property type="evidence" value="ECO:0007669"/>
    <property type="project" value="UniProtKB-SubCell"/>
</dbReference>
<feature type="signal peptide" evidence="18">
    <location>
        <begin position="1"/>
        <end position="20"/>
    </location>
</feature>
<keyword evidence="9" id="KW-0443">Lipid metabolism</keyword>
<keyword evidence="12" id="KW-0325">Glycoprotein</keyword>
<dbReference type="Gene3D" id="3.40.50.1820">
    <property type="entry name" value="alpha/beta hydrolase"/>
    <property type="match status" value="1"/>
</dbReference>
<evidence type="ECO:0000256" key="2">
    <source>
        <dbReference type="ARBA" id="ARBA00004613"/>
    </source>
</evidence>
<keyword evidence="16" id="KW-0479">Metal-binding</keyword>
<evidence type="ECO:0000256" key="12">
    <source>
        <dbReference type="ARBA" id="ARBA00023180"/>
    </source>
</evidence>
<evidence type="ECO:0000256" key="14">
    <source>
        <dbReference type="ARBA" id="ARBA00049600"/>
    </source>
</evidence>
<keyword evidence="21" id="KW-1185">Reference proteome</keyword>
<dbReference type="KEGG" id="kmr:108236965"/>
<evidence type="ECO:0000256" key="3">
    <source>
        <dbReference type="ARBA" id="ARBA00010701"/>
    </source>
</evidence>
<dbReference type="GO" id="GO:0046872">
    <property type="term" value="F:metal ion binding"/>
    <property type="evidence" value="ECO:0007669"/>
    <property type="project" value="UniProtKB-KW"/>
</dbReference>
<dbReference type="OrthoDB" id="199913at2759"/>
<dbReference type="PANTHER" id="PTHR11610:SF12">
    <property type="entry name" value="LIPASE MEMBER H"/>
    <property type="match status" value="1"/>
</dbReference>
<keyword evidence="6 18" id="KW-0732">Signal</keyword>
<evidence type="ECO:0000313" key="20">
    <source>
        <dbReference type="Ensembl" id="ENSKMAP00000024801.1"/>
    </source>
</evidence>
<keyword evidence="11" id="KW-1015">Disulfide bond</keyword>
<evidence type="ECO:0000259" key="19">
    <source>
        <dbReference type="Pfam" id="PF00151"/>
    </source>
</evidence>
<dbReference type="CDD" id="cd00707">
    <property type="entry name" value="Pancreat_lipase_like"/>
    <property type="match status" value="1"/>
</dbReference>
<dbReference type="InterPro" id="IPR013818">
    <property type="entry name" value="Lipase"/>
</dbReference>
<keyword evidence="16" id="KW-0106">Calcium</keyword>
<dbReference type="PIRSF" id="PIRSF000865">
    <property type="entry name" value="Lipoprotein_lipase_LIPH"/>
    <property type="match status" value="1"/>
</dbReference>
<evidence type="ECO:0000256" key="5">
    <source>
        <dbReference type="ARBA" id="ARBA00022525"/>
    </source>
</evidence>
<evidence type="ECO:0000256" key="15">
    <source>
        <dbReference type="PIRSR" id="PIRSR000865-1"/>
    </source>
</evidence>
<dbReference type="GO" id="GO:0052689">
    <property type="term" value="F:carboxylic ester hydrolase activity"/>
    <property type="evidence" value="ECO:0007669"/>
    <property type="project" value="InterPro"/>
</dbReference>